<dbReference type="AlphaFoldDB" id="A0A381S4H7"/>
<sequence length="175" mass="19358">MENGPSTASLAHFSYLFVGLHPDQRFFKALFGGLGYVALGNHHEVRDQLSLAVHRGPVSGQHYIQRLDSNISRADASFPLDRLVVEPHIGYSLVDAVFDYPADGHNTTVTSVLIQYHRKYHRPGDPKGDLNALVQGRRSHVLHPGIRPHHTTGPDKSGFGSCRLHHTGQKCAEPM</sequence>
<accession>A0A381S4H7</accession>
<protein>
    <submittedName>
        <fullName evidence="1">Uncharacterized protein</fullName>
    </submittedName>
</protein>
<name>A0A381S4H7_9ZZZZ</name>
<evidence type="ECO:0000313" key="1">
    <source>
        <dbReference type="EMBL" id="SUZ96073.1"/>
    </source>
</evidence>
<reference evidence="1" key="1">
    <citation type="submission" date="2018-05" db="EMBL/GenBank/DDBJ databases">
        <authorList>
            <person name="Lanie J.A."/>
            <person name="Ng W.-L."/>
            <person name="Kazmierczak K.M."/>
            <person name="Andrzejewski T.M."/>
            <person name="Davidsen T.M."/>
            <person name="Wayne K.J."/>
            <person name="Tettelin H."/>
            <person name="Glass J.I."/>
            <person name="Rusch D."/>
            <person name="Podicherti R."/>
            <person name="Tsui H.-C.T."/>
            <person name="Winkler M.E."/>
        </authorList>
    </citation>
    <scope>NUCLEOTIDE SEQUENCE</scope>
</reference>
<gene>
    <name evidence="1" type="ORF">METZ01_LOCUS48927</name>
</gene>
<proteinExistence type="predicted"/>
<dbReference type="EMBL" id="UINC01002379">
    <property type="protein sequence ID" value="SUZ96073.1"/>
    <property type="molecule type" value="Genomic_DNA"/>
</dbReference>
<organism evidence="1">
    <name type="scientific">marine metagenome</name>
    <dbReference type="NCBI Taxonomy" id="408172"/>
    <lineage>
        <taxon>unclassified sequences</taxon>
        <taxon>metagenomes</taxon>
        <taxon>ecological metagenomes</taxon>
    </lineage>
</organism>